<dbReference type="Proteomes" id="UP000244248">
    <property type="component" value="Unassembled WGS sequence"/>
</dbReference>
<evidence type="ECO:0000259" key="1">
    <source>
        <dbReference type="Pfam" id="PF13226"/>
    </source>
</evidence>
<feature type="domain" description="DUF4034" evidence="1">
    <location>
        <begin position="208"/>
        <end position="251"/>
    </location>
</feature>
<dbReference type="AlphaFoldDB" id="A0A2T5MDF0"/>
<organism evidence="2 3">
    <name type="scientific">Stenotrophobium rhamnosiphilum</name>
    <dbReference type="NCBI Taxonomy" id="2029166"/>
    <lineage>
        <taxon>Bacteria</taxon>
        <taxon>Pseudomonadati</taxon>
        <taxon>Pseudomonadota</taxon>
        <taxon>Gammaproteobacteria</taxon>
        <taxon>Nevskiales</taxon>
        <taxon>Nevskiaceae</taxon>
        <taxon>Stenotrophobium</taxon>
    </lineage>
</organism>
<dbReference type="SUPFAM" id="SSF81901">
    <property type="entry name" value="HCP-like"/>
    <property type="match status" value="1"/>
</dbReference>
<evidence type="ECO:0000313" key="2">
    <source>
        <dbReference type="EMBL" id="PTU30594.1"/>
    </source>
</evidence>
<keyword evidence="3" id="KW-1185">Reference proteome</keyword>
<dbReference type="OrthoDB" id="6020252at2"/>
<comment type="caution">
    <text evidence="2">The sequence shown here is derived from an EMBL/GenBank/DDBJ whole genome shotgun (WGS) entry which is preliminary data.</text>
</comment>
<reference evidence="2 3" key="1">
    <citation type="submission" date="2018-04" db="EMBL/GenBank/DDBJ databases">
        <title>Novel species isolated from glacier.</title>
        <authorList>
            <person name="Liu Q."/>
            <person name="Xin Y.-H."/>
        </authorList>
    </citation>
    <scope>NUCLEOTIDE SEQUENCE [LARGE SCALE GENOMIC DNA]</scope>
    <source>
        <strain evidence="2 3">GT1R17</strain>
    </source>
</reference>
<dbReference type="InterPro" id="IPR025115">
    <property type="entry name" value="DUF4034"/>
</dbReference>
<gene>
    <name evidence="2" type="ORF">CJD38_13895</name>
</gene>
<accession>A0A2T5MDF0</accession>
<dbReference type="EMBL" id="QANS01000005">
    <property type="protein sequence ID" value="PTU30594.1"/>
    <property type="molecule type" value="Genomic_DNA"/>
</dbReference>
<protein>
    <recommendedName>
        <fullName evidence="1">DUF4034 domain-containing protein</fullName>
    </recommendedName>
</protein>
<dbReference type="Gene3D" id="1.25.40.10">
    <property type="entry name" value="Tetratricopeptide repeat domain"/>
    <property type="match status" value="1"/>
</dbReference>
<dbReference type="InterPro" id="IPR011990">
    <property type="entry name" value="TPR-like_helical_dom_sf"/>
</dbReference>
<proteinExistence type="predicted"/>
<sequence>MSKLKATFKGGAVVVLAMTVGFLVFFALERVRATKQVPSPATQTLLGIPGTYDTEPRMENERTAVTAALGKDDYAAVEQLLNNSIADYKQGRLSDVGLRNLFSVFAVDTPELQTKLDAWVLQNRQSYAATLARGIYFRTVGESRRGSDFIQDTPQENIDQMVDYLGKAFFDLQASLAMDDKPIVSYLYLVSVGKHVKGREFLTRTYDAALRIDPKNFIVRRAYLQSLRPRWGGSIKAMGDVVQGARAANLPPSQISELEGLIEIDLGSQAARRELHAQAIPHFANAARVFPNSDGDFWYQYAYSQEPIAGCPQRIPTLRRLVSLPVSELENVPDDGLGWAHAQLAWCHGKAHQKDGYLTELKLAAETGNAWAQWTYGEELFHGALMPVDKEAAKGWFTKSAAQGDENAIKALAGEHNHSSQSK</sequence>
<dbReference type="RefSeq" id="WP_107940966.1">
    <property type="nucleotide sequence ID" value="NZ_QANS01000005.1"/>
</dbReference>
<dbReference type="Pfam" id="PF13226">
    <property type="entry name" value="DUF4034"/>
    <property type="match status" value="1"/>
</dbReference>
<name>A0A2T5MDF0_9GAMM</name>
<evidence type="ECO:0000313" key="3">
    <source>
        <dbReference type="Proteomes" id="UP000244248"/>
    </source>
</evidence>